<organism evidence="1 2">
    <name type="scientific">Lasiodiplodia mahajangana</name>
    <dbReference type="NCBI Taxonomy" id="1108764"/>
    <lineage>
        <taxon>Eukaryota</taxon>
        <taxon>Fungi</taxon>
        <taxon>Dikarya</taxon>
        <taxon>Ascomycota</taxon>
        <taxon>Pezizomycotina</taxon>
        <taxon>Dothideomycetes</taxon>
        <taxon>Dothideomycetes incertae sedis</taxon>
        <taxon>Botryosphaeriales</taxon>
        <taxon>Botryosphaeriaceae</taxon>
        <taxon>Lasiodiplodia</taxon>
    </lineage>
</organism>
<keyword evidence="2" id="KW-1185">Reference proteome</keyword>
<protein>
    <submittedName>
        <fullName evidence="1">Uncharacterized protein</fullName>
    </submittedName>
</protein>
<comment type="caution">
    <text evidence="1">The sequence shown here is derived from an EMBL/GenBank/DDBJ whole genome shotgun (WGS) entry which is preliminary data.</text>
</comment>
<evidence type="ECO:0000313" key="1">
    <source>
        <dbReference type="EMBL" id="KAJ8128484.1"/>
    </source>
</evidence>
<accession>A0ACC2JMB6</accession>
<name>A0ACC2JMB6_9PEZI</name>
<evidence type="ECO:0000313" key="2">
    <source>
        <dbReference type="Proteomes" id="UP001153332"/>
    </source>
</evidence>
<proteinExistence type="predicted"/>
<reference evidence="1" key="1">
    <citation type="submission" date="2022-12" db="EMBL/GenBank/DDBJ databases">
        <title>Genome Sequence of Lasiodiplodia mahajangana.</title>
        <authorList>
            <person name="Buettner E."/>
        </authorList>
    </citation>
    <scope>NUCLEOTIDE SEQUENCE</scope>
    <source>
        <strain evidence="1">VT137</strain>
    </source>
</reference>
<sequence length="144" mass="15698">MPVIIQGAGLVDMLAAINTSLGLINTRLNELERRMDKLEATVGQLNNRVLAGESNALVRLENSRAKSVTVSSQPLYLPLTNEAIELFPATRTGLNKLSRQPTNGSAGEKQRRLKLACGIAKPLPDWQDGWSGGLLLKQPDMHFP</sequence>
<gene>
    <name evidence="1" type="ORF">O1611_g5150</name>
</gene>
<dbReference type="EMBL" id="JAPUUL010001052">
    <property type="protein sequence ID" value="KAJ8128484.1"/>
    <property type="molecule type" value="Genomic_DNA"/>
</dbReference>
<dbReference type="Proteomes" id="UP001153332">
    <property type="component" value="Unassembled WGS sequence"/>
</dbReference>